<evidence type="ECO:0000259" key="3">
    <source>
        <dbReference type="Pfam" id="PF13464"/>
    </source>
</evidence>
<dbReference type="HOGENOM" id="CLU_047530_1_3_0"/>
<dbReference type="InterPro" id="IPR010982">
    <property type="entry name" value="Lambda_DNA-bd_dom_sf"/>
</dbReference>
<evidence type="ECO:0000313" key="5">
    <source>
        <dbReference type="Proteomes" id="UP000006061"/>
    </source>
</evidence>
<sequence length="286" mass="32076">MGEDDLQGKDLVELGEILRRTRESKGLSVEEVVKDTKIPRGHILAIESGDIEKLPGKVFARYFIKEYLNYIGLKELWPRYDALIALGENVEISQVLGTYTPPPKGFRAASKWWVYAILIVLLITSIGLLYARKEHVLDAMKHQDQVVSSDDSTKQATEVPRELIQGGLPSTVESKDLPLPSPSLSKDEGAQKPAEEPAKILEIKATRGNCWVRVFKGDKKVFEGTIKRDETKTFETKDEPLKVRFGNFPAVDIKWMGKTPEMSDKIKGPVPAMLIYQIDGKVVKVD</sequence>
<feature type="domain" description="Cytoskeleton protein RodZ-like C-terminal" evidence="3">
    <location>
        <begin position="205"/>
        <end position="268"/>
    </location>
</feature>
<evidence type="ECO:0000256" key="2">
    <source>
        <dbReference type="SAM" id="Phobius"/>
    </source>
</evidence>
<gene>
    <name evidence="4" type="ordered locus">Anamo_1782</name>
</gene>
<dbReference type="EMBL" id="CP003198">
    <property type="protein sequence ID" value="AFM22368.1"/>
    <property type="molecule type" value="Genomic_DNA"/>
</dbReference>
<feature type="region of interest" description="Disordered" evidence="1">
    <location>
        <begin position="147"/>
        <end position="196"/>
    </location>
</feature>
<keyword evidence="2" id="KW-0472">Membrane</keyword>
<dbReference type="InterPro" id="IPR025194">
    <property type="entry name" value="RodZ-like_C"/>
</dbReference>
<keyword evidence="2" id="KW-0812">Transmembrane</keyword>
<dbReference type="SUPFAM" id="SSF47413">
    <property type="entry name" value="lambda repressor-like DNA-binding domains"/>
    <property type="match status" value="1"/>
</dbReference>
<dbReference type="PANTHER" id="PTHR34475">
    <property type="match status" value="1"/>
</dbReference>
<dbReference type="KEGG" id="amo:Anamo_1782"/>
<dbReference type="Gene3D" id="1.10.260.40">
    <property type="entry name" value="lambda repressor-like DNA-binding domains"/>
    <property type="match status" value="1"/>
</dbReference>
<evidence type="ECO:0000256" key="1">
    <source>
        <dbReference type="SAM" id="MobiDB-lite"/>
    </source>
</evidence>
<protein>
    <recommendedName>
        <fullName evidence="3">Cytoskeleton protein RodZ-like C-terminal domain-containing protein</fullName>
    </recommendedName>
</protein>
<dbReference type="InterPro" id="IPR050400">
    <property type="entry name" value="Bact_Cytoskel_RodZ"/>
</dbReference>
<dbReference type="InterPro" id="IPR001387">
    <property type="entry name" value="Cro/C1-type_HTH"/>
</dbReference>
<keyword evidence="2" id="KW-1133">Transmembrane helix</keyword>
<feature type="compositionally biased region" description="Basic and acidic residues" evidence="1">
    <location>
        <begin position="185"/>
        <end position="196"/>
    </location>
</feature>
<keyword evidence="5" id="KW-1185">Reference proteome</keyword>
<dbReference type="Pfam" id="PF13413">
    <property type="entry name" value="HTH_25"/>
    <property type="match status" value="1"/>
</dbReference>
<feature type="transmembrane region" description="Helical" evidence="2">
    <location>
        <begin position="112"/>
        <end position="131"/>
    </location>
</feature>
<evidence type="ECO:0000313" key="4">
    <source>
        <dbReference type="EMBL" id="AFM22368.1"/>
    </source>
</evidence>
<proteinExistence type="predicted"/>
<dbReference type="STRING" id="891968.Anamo_1782"/>
<dbReference type="Proteomes" id="UP000006061">
    <property type="component" value="Chromosome"/>
</dbReference>
<dbReference type="CDD" id="cd00093">
    <property type="entry name" value="HTH_XRE"/>
    <property type="match status" value="1"/>
</dbReference>
<dbReference type="eggNOG" id="COG1426">
    <property type="taxonomic scope" value="Bacteria"/>
</dbReference>
<dbReference type="PANTHER" id="PTHR34475:SF1">
    <property type="entry name" value="CYTOSKELETON PROTEIN RODZ"/>
    <property type="match status" value="1"/>
</dbReference>
<dbReference type="AlphaFoldDB" id="I4BYL1"/>
<reference evidence="5" key="1">
    <citation type="journal article" date="2013" name="Stand. Genomic Sci.">
        <title>Complete genome sequence of the moderate thermophile Anaerobaculum mobile type strain (NGA(T)).</title>
        <authorList>
            <person name="Mavromatis K."/>
            <person name="Stackebrandt E."/>
            <person name="Held B."/>
            <person name="Lapidus A."/>
            <person name="Nolan M."/>
            <person name="Lucas S."/>
            <person name="Hammon N."/>
            <person name="Deshpande S."/>
            <person name="Cheng J.F."/>
            <person name="Tapia R."/>
            <person name="Goodwin L.A."/>
            <person name="Pitluck S."/>
            <person name="Liolios K."/>
            <person name="Pagani I."/>
            <person name="Ivanova N."/>
            <person name="Mikhailova N."/>
            <person name="Huntemann M."/>
            <person name="Pati A."/>
            <person name="Chen A."/>
            <person name="Palaniappan K."/>
            <person name="Land M."/>
            <person name="Rohde M."/>
            <person name="Spring S."/>
            <person name="Goker M."/>
            <person name="Woyke T."/>
            <person name="Detter J.C."/>
            <person name="Bristow J."/>
            <person name="Eisen J.A."/>
            <person name="Markowitz V."/>
            <person name="Hugenholtz P."/>
            <person name="Klenk H.P."/>
            <person name="Kyrpides N.C."/>
        </authorList>
    </citation>
    <scope>NUCLEOTIDE SEQUENCE</scope>
    <source>
        <strain evidence="5">ATCC BAA-54 / DSM 13181 / NGA</strain>
    </source>
</reference>
<organism evidence="4 5">
    <name type="scientific">Acetomicrobium mobile (strain ATCC BAA-54 / DSM 13181 / JCM 12221 / NGA)</name>
    <name type="common">Anaerobaculum mobile</name>
    <dbReference type="NCBI Taxonomy" id="891968"/>
    <lineage>
        <taxon>Bacteria</taxon>
        <taxon>Thermotogati</taxon>
        <taxon>Synergistota</taxon>
        <taxon>Synergistia</taxon>
        <taxon>Synergistales</taxon>
        <taxon>Acetomicrobiaceae</taxon>
        <taxon>Acetomicrobium</taxon>
    </lineage>
</organism>
<name>I4BYL1_ACEMN</name>
<feature type="compositionally biased region" description="Polar residues" evidence="1">
    <location>
        <begin position="147"/>
        <end position="156"/>
    </location>
</feature>
<accession>I4BYL1</accession>
<dbReference type="Pfam" id="PF13464">
    <property type="entry name" value="RodZ_C"/>
    <property type="match status" value="1"/>
</dbReference>
<dbReference type="GO" id="GO:0003677">
    <property type="term" value="F:DNA binding"/>
    <property type="evidence" value="ECO:0007669"/>
    <property type="project" value="InterPro"/>
</dbReference>